<feature type="transmembrane region" description="Helical" evidence="5">
    <location>
        <begin position="329"/>
        <end position="352"/>
    </location>
</feature>
<sequence>MVSLRQDMEAAQADAVPFEPDGTQRLQWHVYILCGLVAFLDGFDTQAIGPAADAIAASIGIEIKDFGPVFSASQIGFLIGAMIFSALGDRFGRKRLLVAGTLIIAFSSLGTAFAGSYHELVAIRILAGLGLGGVTPLFISLASEFAPPALRARVVTMLWAAVPIGGMMGSFTSSVTLSQFGWQAIFFIGGGAPLLLVPALVFLLPESREVQRGSNDHGAPRLRVSPIGALFGEGRGVATLWLWLASWMIWMLLVVVGVWTPSLLQRAGWTIPMAALMLGLLNAGGVAGTFLIGAGLRYVPPQRALMLALIAAAAALVMLGTFAHSFAVVAVAASLAGFFSSAAGGCLLALSASLYPERVRATGVGWSLGFGKTGAVLGPLCVGLLLGFQWSTASIYSAIALPGLLAAVLVFLLSRTSTFRAAIKQ</sequence>
<dbReference type="AlphaFoldDB" id="A0A1K0IIJ7"/>
<organism evidence="7">
    <name type="scientific">Cupriavidus necator</name>
    <name type="common">Alcaligenes eutrophus</name>
    <name type="synonym">Ralstonia eutropha</name>
    <dbReference type="NCBI Taxonomy" id="106590"/>
    <lineage>
        <taxon>Bacteria</taxon>
        <taxon>Pseudomonadati</taxon>
        <taxon>Pseudomonadota</taxon>
        <taxon>Betaproteobacteria</taxon>
        <taxon>Burkholderiales</taxon>
        <taxon>Burkholderiaceae</taxon>
        <taxon>Cupriavidus</taxon>
    </lineage>
</organism>
<keyword evidence="4 5" id="KW-0472">Membrane</keyword>
<dbReference type="PROSITE" id="PS00217">
    <property type="entry name" value="SUGAR_TRANSPORT_2"/>
    <property type="match status" value="1"/>
</dbReference>
<dbReference type="Pfam" id="PF07690">
    <property type="entry name" value="MFS_1"/>
    <property type="match status" value="1"/>
</dbReference>
<dbReference type="InterPro" id="IPR036259">
    <property type="entry name" value="MFS_trans_sf"/>
</dbReference>
<evidence type="ECO:0000256" key="5">
    <source>
        <dbReference type="SAM" id="Phobius"/>
    </source>
</evidence>
<comment type="subcellular location">
    <subcellularLocation>
        <location evidence="1">Membrane</location>
        <topology evidence="1">Multi-pass membrane protein</topology>
    </subcellularLocation>
</comment>
<gene>
    <name evidence="7" type="primary">pcaK</name>
    <name evidence="7" type="ORF">CNECB9_3590009</name>
</gene>
<feature type="transmembrane region" description="Helical" evidence="5">
    <location>
        <begin position="121"/>
        <end position="142"/>
    </location>
</feature>
<evidence type="ECO:0000313" key="7">
    <source>
        <dbReference type="EMBL" id="SCU77067.1"/>
    </source>
</evidence>
<dbReference type="PANTHER" id="PTHR23508:SF10">
    <property type="entry name" value="CARBOXYLIC ACID TRANSPORTER PROTEIN HOMOLOG"/>
    <property type="match status" value="1"/>
</dbReference>
<feature type="transmembrane region" description="Helical" evidence="5">
    <location>
        <begin position="154"/>
        <end position="172"/>
    </location>
</feature>
<dbReference type="GO" id="GO:0005886">
    <property type="term" value="C:plasma membrane"/>
    <property type="evidence" value="ECO:0007669"/>
    <property type="project" value="TreeGrafter"/>
</dbReference>
<dbReference type="InterPro" id="IPR020846">
    <property type="entry name" value="MFS_dom"/>
</dbReference>
<feature type="transmembrane region" description="Helical" evidence="5">
    <location>
        <begin position="184"/>
        <end position="204"/>
    </location>
</feature>
<dbReference type="InterPro" id="IPR005829">
    <property type="entry name" value="Sugar_transporter_CS"/>
</dbReference>
<feature type="transmembrane region" description="Helical" evidence="5">
    <location>
        <begin position="364"/>
        <end position="388"/>
    </location>
</feature>
<evidence type="ECO:0000259" key="6">
    <source>
        <dbReference type="PROSITE" id="PS50850"/>
    </source>
</evidence>
<evidence type="ECO:0000256" key="4">
    <source>
        <dbReference type="ARBA" id="ARBA00023136"/>
    </source>
</evidence>
<dbReference type="InterPro" id="IPR011701">
    <property type="entry name" value="MFS"/>
</dbReference>
<dbReference type="PROSITE" id="PS50850">
    <property type="entry name" value="MFS"/>
    <property type="match status" value="1"/>
</dbReference>
<feature type="transmembrane region" description="Helical" evidence="5">
    <location>
        <begin position="394"/>
        <end position="414"/>
    </location>
</feature>
<accession>A0A1K0IIJ7</accession>
<feature type="transmembrane region" description="Helical" evidence="5">
    <location>
        <begin position="96"/>
        <end position="115"/>
    </location>
</feature>
<dbReference type="EMBL" id="FMSH01000289">
    <property type="protein sequence ID" value="SCU77067.1"/>
    <property type="molecule type" value="Genomic_DNA"/>
</dbReference>
<keyword evidence="2 5" id="KW-0812">Transmembrane</keyword>
<reference evidence="7" key="1">
    <citation type="submission" date="2016-09" db="EMBL/GenBank/DDBJ databases">
        <authorList>
            <person name="Capua I."/>
            <person name="De Benedictis P."/>
            <person name="Joannis T."/>
            <person name="Lombin L.H."/>
            <person name="Cattoli G."/>
        </authorList>
    </citation>
    <scope>NUCLEOTIDE SEQUENCE</scope>
    <source>
        <strain evidence="7">B9</strain>
    </source>
</reference>
<protein>
    <submittedName>
        <fullName evidence="7">4-hydroxybenzoate transporter PcaK</fullName>
    </submittedName>
</protein>
<dbReference type="GO" id="GO:0046943">
    <property type="term" value="F:carboxylic acid transmembrane transporter activity"/>
    <property type="evidence" value="ECO:0007669"/>
    <property type="project" value="TreeGrafter"/>
</dbReference>
<name>A0A1K0IIJ7_CUPNE</name>
<evidence type="ECO:0000256" key="1">
    <source>
        <dbReference type="ARBA" id="ARBA00004141"/>
    </source>
</evidence>
<proteinExistence type="predicted"/>
<feature type="transmembrane region" description="Helical" evidence="5">
    <location>
        <begin position="66"/>
        <end position="84"/>
    </location>
</feature>
<feature type="transmembrane region" description="Helical" evidence="5">
    <location>
        <begin position="271"/>
        <end position="292"/>
    </location>
</feature>
<feature type="transmembrane region" description="Helical" evidence="5">
    <location>
        <begin position="240"/>
        <end position="259"/>
    </location>
</feature>
<dbReference type="PANTHER" id="PTHR23508">
    <property type="entry name" value="CARBOXYLIC ACID TRANSPORTER PROTEIN HOMOLOG"/>
    <property type="match status" value="1"/>
</dbReference>
<dbReference type="SUPFAM" id="SSF103473">
    <property type="entry name" value="MFS general substrate transporter"/>
    <property type="match status" value="1"/>
</dbReference>
<evidence type="ECO:0000256" key="3">
    <source>
        <dbReference type="ARBA" id="ARBA00022989"/>
    </source>
</evidence>
<feature type="transmembrane region" description="Helical" evidence="5">
    <location>
        <begin position="304"/>
        <end position="323"/>
    </location>
</feature>
<evidence type="ECO:0000256" key="2">
    <source>
        <dbReference type="ARBA" id="ARBA00022692"/>
    </source>
</evidence>
<dbReference type="Gene3D" id="1.20.1250.20">
    <property type="entry name" value="MFS general substrate transporter like domains"/>
    <property type="match status" value="2"/>
</dbReference>
<keyword evidence="3 5" id="KW-1133">Transmembrane helix</keyword>
<feature type="domain" description="Major facilitator superfamily (MFS) profile" evidence="6">
    <location>
        <begin position="30"/>
        <end position="418"/>
    </location>
</feature>